<evidence type="ECO:0000313" key="2">
    <source>
        <dbReference type="Proteomes" id="UP000747110"/>
    </source>
</evidence>
<organism evidence="1 2">
    <name type="scientific">Volvox reticuliferus</name>
    <dbReference type="NCBI Taxonomy" id="1737510"/>
    <lineage>
        <taxon>Eukaryota</taxon>
        <taxon>Viridiplantae</taxon>
        <taxon>Chlorophyta</taxon>
        <taxon>core chlorophytes</taxon>
        <taxon>Chlorophyceae</taxon>
        <taxon>CS clade</taxon>
        <taxon>Chlamydomonadales</taxon>
        <taxon>Volvocaceae</taxon>
        <taxon>Volvox</taxon>
    </lineage>
</organism>
<dbReference type="PANTHER" id="PTHR21286:SF0">
    <property type="entry name" value="NUCLEAR PORE COMPLEX PROTEIN NUP160"/>
    <property type="match status" value="1"/>
</dbReference>
<comment type="caution">
    <text evidence="1">The sequence shown here is derived from an EMBL/GenBank/DDBJ whole genome shotgun (WGS) entry which is preliminary data.</text>
</comment>
<dbReference type="Proteomes" id="UP000747110">
    <property type="component" value="Unassembled WGS sequence"/>
</dbReference>
<dbReference type="EMBL" id="BNCP01000008">
    <property type="protein sequence ID" value="GIL75859.1"/>
    <property type="molecule type" value="Genomic_DNA"/>
</dbReference>
<keyword evidence="2" id="KW-1185">Reference proteome</keyword>
<name>A0A8J4C9J2_9CHLO</name>
<dbReference type="PANTHER" id="PTHR21286">
    <property type="entry name" value="NUCLEAR PORE COMPLEX PROTEIN NUP160"/>
    <property type="match status" value="1"/>
</dbReference>
<proteinExistence type="predicted"/>
<protein>
    <submittedName>
        <fullName evidence="1">Uncharacterized protein</fullName>
    </submittedName>
</protein>
<accession>A0A8J4C9J2</accession>
<dbReference type="GO" id="GO:0017056">
    <property type="term" value="F:structural constituent of nuclear pore"/>
    <property type="evidence" value="ECO:0007669"/>
    <property type="project" value="TreeGrafter"/>
</dbReference>
<dbReference type="AlphaFoldDB" id="A0A8J4C9J2"/>
<dbReference type="InterPro" id="IPR021717">
    <property type="entry name" value="Nucleoporin_Nup160"/>
</dbReference>
<reference evidence="1" key="1">
    <citation type="journal article" date="2021" name="Proc. Natl. Acad. Sci. U.S.A.">
        <title>Three genomes in the algal genus Volvox reveal the fate of a haploid sex-determining region after a transition to homothallism.</title>
        <authorList>
            <person name="Yamamoto K."/>
            <person name="Hamaji T."/>
            <person name="Kawai-Toyooka H."/>
            <person name="Matsuzaki R."/>
            <person name="Takahashi F."/>
            <person name="Nishimura Y."/>
            <person name="Kawachi M."/>
            <person name="Noguchi H."/>
            <person name="Minakuchi Y."/>
            <person name="Umen J.G."/>
            <person name="Toyoda A."/>
            <person name="Nozaki H."/>
        </authorList>
    </citation>
    <scope>NUCLEOTIDE SEQUENCE</scope>
    <source>
        <strain evidence="1">NIES-3786</strain>
    </source>
</reference>
<dbReference type="OrthoDB" id="514940at2759"/>
<evidence type="ECO:0000313" key="1">
    <source>
        <dbReference type="EMBL" id="GIL75859.1"/>
    </source>
</evidence>
<gene>
    <name evidence="1" type="ORF">Vretifemale_5590</name>
</gene>
<dbReference type="GO" id="GO:0005643">
    <property type="term" value="C:nuclear pore"/>
    <property type="evidence" value="ECO:0007669"/>
    <property type="project" value="TreeGrafter"/>
</dbReference>
<sequence>MVNRDRDVELNTGGLPVAWLLRDTAARAVLSTDKRIDLPQWLQDMFLAPPGDSVAAAPASMGSWSCGPASLLVLYVQHNRLPAAVDLVCSQVDLWSNEDVLRRRQHCAAWMPYPQVELLRAKLVVSKQLNEQRFGALLEQLDAAMAAHVELVRMDTEGVKAYQIEGVGGTDGGDISEAAGFPTLLMLQAPEAASSPAGGVPSPMFGMGFGGGMRLFG</sequence>